<sequence length="140" mass="16051">MNARHTGNDNWGWQILILVGLGNDGKIKYFGAMLFYLETKEIFRFVLDSRQKLMGQRTPLKTQIVFVDSSLNQSDIREGQFYFADMYHTKQSISNYLGKYLSARVGLAGDKAFCQKLKKGVAITFTLLSTYCQERMLLQG</sequence>
<dbReference type="RefSeq" id="XP_014157892.1">
    <property type="nucleotide sequence ID" value="XM_014302417.1"/>
</dbReference>
<keyword evidence="2" id="KW-1185">Reference proteome</keyword>
<organism evidence="1 2">
    <name type="scientific">Sphaeroforma arctica JP610</name>
    <dbReference type="NCBI Taxonomy" id="667725"/>
    <lineage>
        <taxon>Eukaryota</taxon>
        <taxon>Ichthyosporea</taxon>
        <taxon>Ichthyophonida</taxon>
        <taxon>Sphaeroforma</taxon>
    </lineage>
</organism>
<protein>
    <submittedName>
        <fullName evidence="1">Uncharacterized protein</fullName>
    </submittedName>
</protein>
<reference evidence="1 2" key="1">
    <citation type="submission" date="2011-02" db="EMBL/GenBank/DDBJ databases">
        <title>The Genome Sequence of Sphaeroforma arctica JP610.</title>
        <authorList>
            <consortium name="The Broad Institute Genome Sequencing Platform"/>
            <person name="Russ C."/>
            <person name="Cuomo C."/>
            <person name="Young S.K."/>
            <person name="Zeng Q."/>
            <person name="Gargeya S."/>
            <person name="Alvarado L."/>
            <person name="Berlin A."/>
            <person name="Chapman S.B."/>
            <person name="Chen Z."/>
            <person name="Freedman E."/>
            <person name="Gellesch M."/>
            <person name="Goldberg J."/>
            <person name="Griggs A."/>
            <person name="Gujja S."/>
            <person name="Heilman E."/>
            <person name="Heiman D."/>
            <person name="Howarth C."/>
            <person name="Mehta T."/>
            <person name="Neiman D."/>
            <person name="Pearson M."/>
            <person name="Roberts A."/>
            <person name="Saif S."/>
            <person name="Shea T."/>
            <person name="Shenoy N."/>
            <person name="Sisk P."/>
            <person name="Stolte C."/>
            <person name="Sykes S."/>
            <person name="White J."/>
            <person name="Yandava C."/>
            <person name="Burger G."/>
            <person name="Gray M.W."/>
            <person name="Holland P.W.H."/>
            <person name="King N."/>
            <person name="Lang F.B.F."/>
            <person name="Roger A.J."/>
            <person name="Ruiz-Trillo I."/>
            <person name="Haas B."/>
            <person name="Nusbaum C."/>
            <person name="Birren B."/>
        </authorList>
    </citation>
    <scope>NUCLEOTIDE SEQUENCE [LARGE SCALE GENOMIC DNA]</scope>
    <source>
        <strain evidence="1 2">JP610</strain>
    </source>
</reference>
<name>A0A0L0G4L6_9EUKA</name>
<evidence type="ECO:0000313" key="1">
    <source>
        <dbReference type="EMBL" id="KNC83990.1"/>
    </source>
</evidence>
<gene>
    <name evidence="1" type="ORF">SARC_03778</name>
</gene>
<proteinExistence type="predicted"/>
<dbReference type="AlphaFoldDB" id="A0A0L0G4L6"/>
<dbReference type="EMBL" id="KQ241796">
    <property type="protein sequence ID" value="KNC83990.1"/>
    <property type="molecule type" value="Genomic_DNA"/>
</dbReference>
<accession>A0A0L0G4L6</accession>
<dbReference type="GeneID" id="25904282"/>
<dbReference type="Proteomes" id="UP000054560">
    <property type="component" value="Unassembled WGS sequence"/>
</dbReference>
<evidence type="ECO:0000313" key="2">
    <source>
        <dbReference type="Proteomes" id="UP000054560"/>
    </source>
</evidence>